<organism evidence="1 2">
    <name type="scientific">Nephila pilipes</name>
    <name type="common">Giant wood spider</name>
    <name type="synonym">Nephila maculata</name>
    <dbReference type="NCBI Taxonomy" id="299642"/>
    <lineage>
        <taxon>Eukaryota</taxon>
        <taxon>Metazoa</taxon>
        <taxon>Ecdysozoa</taxon>
        <taxon>Arthropoda</taxon>
        <taxon>Chelicerata</taxon>
        <taxon>Arachnida</taxon>
        <taxon>Araneae</taxon>
        <taxon>Araneomorphae</taxon>
        <taxon>Entelegynae</taxon>
        <taxon>Araneoidea</taxon>
        <taxon>Nephilidae</taxon>
        <taxon>Nephila</taxon>
    </lineage>
</organism>
<protein>
    <submittedName>
        <fullName evidence="1">Uncharacterized protein</fullName>
    </submittedName>
</protein>
<evidence type="ECO:0000313" key="2">
    <source>
        <dbReference type="Proteomes" id="UP000887013"/>
    </source>
</evidence>
<evidence type="ECO:0000313" key="1">
    <source>
        <dbReference type="EMBL" id="GFT45619.1"/>
    </source>
</evidence>
<comment type="caution">
    <text evidence="1">The sequence shown here is derived from an EMBL/GenBank/DDBJ whole genome shotgun (WGS) entry which is preliminary data.</text>
</comment>
<keyword evidence="2" id="KW-1185">Reference proteome</keyword>
<reference evidence="1" key="1">
    <citation type="submission" date="2020-08" db="EMBL/GenBank/DDBJ databases">
        <title>Multicomponent nature underlies the extraordinary mechanical properties of spider dragline silk.</title>
        <authorList>
            <person name="Kono N."/>
            <person name="Nakamura H."/>
            <person name="Mori M."/>
            <person name="Yoshida Y."/>
            <person name="Ohtoshi R."/>
            <person name="Malay A.D."/>
            <person name="Moran D.A.P."/>
            <person name="Tomita M."/>
            <person name="Numata K."/>
            <person name="Arakawa K."/>
        </authorList>
    </citation>
    <scope>NUCLEOTIDE SEQUENCE</scope>
</reference>
<name>A0A8X6TTL9_NEPPI</name>
<accession>A0A8X6TTL9</accession>
<proteinExistence type="predicted"/>
<gene>
    <name evidence="1" type="ORF">NPIL_362481</name>
</gene>
<dbReference type="EMBL" id="BMAW01064530">
    <property type="protein sequence ID" value="GFT45619.1"/>
    <property type="molecule type" value="Genomic_DNA"/>
</dbReference>
<dbReference type="Proteomes" id="UP000887013">
    <property type="component" value="Unassembled WGS sequence"/>
</dbReference>
<sequence length="94" mass="10766">MPSIYFSNVVSGILAEQFIIDRIRCSNASRRLGLKQDSSIPECNKSPLYRPCSVDPVETGMGYLLPRCRHYRNRHVSFNFEGTLHRSQSTRNSC</sequence>
<dbReference type="AlphaFoldDB" id="A0A8X6TTL9"/>